<feature type="signal peptide" evidence="2">
    <location>
        <begin position="1"/>
        <end position="32"/>
    </location>
</feature>
<dbReference type="AlphaFoldDB" id="A0A418KXQ5"/>
<evidence type="ECO:0000313" key="3">
    <source>
        <dbReference type="EMBL" id="RIQ36717.1"/>
    </source>
</evidence>
<accession>A0A418KXQ5</accession>
<protein>
    <recommendedName>
        <fullName evidence="5">Nuclear transport factor 2 family protein</fullName>
    </recommendedName>
</protein>
<dbReference type="EMBL" id="QUAL01000016">
    <property type="protein sequence ID" value="RIQ36717.1"/>
    <property type="molecule type" value="Genomic_DNA"/>
</dbReference>
<keyword evidence="2" id="KW-0732">Signal</keyword>
<feature type="chain" id="PRO_5038510564" description="Nuclear transport factor 2 family protein" evidence="2">
    <location>
        <begin position="33"/>
        <end position="197"/>
    </location>
</feature>
<sequence length="197" mass="20603">MVGFVTRTSLPRTMSPILTRTLAAAAAVAVLAACTSAGEEPAGLDDTPSAAPTTEAPPDEPAAGGDAEAAVLDVYERYWDARIRSVNGPDTSPDAFAGVATESTIALHTQTARTYEEQGIVFTGEPRVYDTAVSIDGERGTVTSCVDDSEWVGTQNGEPLPVNPDKPAVYPVEFQVLFLNGSWLIGDPVDVEGDVSC</sequence>
<dbReference type="PROSITE" id="PS51257">
    <property type="entry name" value="PROKAR_LIPOPROTEIN"/>
    <property type="match status" value="1"/>
</dbReference>
<evidence type="ECO:0000256" key="2">
    <source>
        <dbReference type="SAM" id="SignalP"/>
    </source>
</evidence>
<comment type="caution">
    <text evidence="3">The sequence shown here is derived from an EMBL/GenBank/DDBJ whole genome shotgun (WGS) entry which is preliminary data.</text>
</comment>
<feature type="compositionally biased region" description="Low complexity" evidence="1">
    <location>
        <begin position="45"/>
        <end position="65"/>
    </location>
</feature>
<organism evidence="3 4">
    <name type="scientific">Jiangella rhizosphaerae</name>
    <dbReference type="NCBI Taxonomy" id="2293569"/>
    <lineage>
        <taxon>Bacteria</taxon>
        <taxon>Bacillati</taxon>
        <taxon>Actinomycetota</taxon>
        <taxon>Actinomycetes</taxon>
        <taxon>Jiangellales</taxon>
        <taxon>Jiangellaceae</taxon>
        <taxon>Jiangella</taxon>
    </lineage>
</organism>
<feature type="region of interest" description="Disordered" evidence="1">
    <location>
        <begin position="39"/>
        <end position="65"/>
    </location>
</feature>
<keyword evidence="4" id="KW-1185">Reference proteome</keyword>
<proteinExistence type="predicted"/>
<reference evidence="3 4" key="1">
    <citation type="submission" date="2018-09" db="EMBL/GenBank/DDBJ databases">
        <title>Isolation, diversity and antifungal activity of actinobacteria from wheat.</title>
        <authorList>
            <person name="Han C."/>
        </authorList>
    </citation>
    <scope>NUCLEOTIDE SEQUENCE [LARGE SCALE GENOMIC DNA]</scope>
    <source>
        <strain evidence="3 4">NEAU-YY265</strain>
    </source>
</reference>
<gene>
    <name evidence="3" type="ORF">DY240_01585</name>
</gene>
<dbReference type="Proteomes" id="UP000284057">
    <property type="component" value="Unassembled WGS sequence"/>
</dbReference>
<evidence type="ECO:0000256" key="1">
    <source>
        <dbReference type="SAM" id="MobiDB-lite"/>
    </source>
</evidence>
<evidence type="ECO:0008006" key="5">
    <source>
        <dbReference type="Google" id="ProtNLM"/>
    </source>
</evidence>
<evidence type="ECO:0000313" key="4">
    <source>
        <dbReference type="Proteomes" id="UP000284057"/>
    </source>
</evidence>
<name>A0A418KXQ5_9ACTN</name>